<dbReference type="Pfam" id="PF16124">
    <property type="entry name" value="RecQ_Zn_bind"/>
    <property type="match status" value="1"/>
</dbReference>
<comment type="cofactor">
    <cofactor evidence="2">
        <name>Zn(2+)</name>
        <dbReference type="ChEBI" id="CHEBI:29105"/>
    </cofactor>
</comment>
<dbReference type="InterPro" id="IPR048671">
    <property type="entry name" value="RecQ-1-like_HTH"/>
</dbReference>
<evidence type="ECO:0000256" key="3">
    <source>
        <dbReference type="ARBA" id="ARBA00005446"/>
    </source>
</evidence>
<keyword evidence="11" id="KW-0238">DNA-binding</keyword>
<proteinExistence type="inferred from homology"/>
<dbReference type="Proteomes" id="UP000182510">
    <property type="component" value="Chromosome"/>
</dbReference>
<dbReference type="Pfam" id="PF00570">
    <property type="entry name" value="HRDC"/>
    <property type="match status" value="1"/>
</dbReference>
<dbReference type="Pfam" id="PF09382">
    <property type="entry name" value="RQC"/>
    <property type="match status" value="1"/>
</dbReference>
<dbReference type="GO" id="GO:0043138">
    <property type="term" value="F:3'-5' DNA helicase activity"/>
    <property type="evidence" value="ECO:0007669"/>
    <property type="project" value="UniProtKB-EC"/>
</dbReference>
<dbReference type="EC" id="5.6.2.4" evidence="16"/>
<dbReference type="OrthoDB" id="9763310at2"/>
<dbReference type="PROSITE" id="PS51194">
    <property type="entry name" value="HELICASE_CTER"/>
    <property type="match status" value="1"/>
</dbReference>
<keyword evidence="4" id="KW-0479">Metal-binding</keyword>
<evidence type="ECO:0000256" key="14">
    <source>
        <dbReference type="ARBA" id="ARBA00023235"/>
    </source>
</evidence>
<dbReference type="CDD" id="cd17920">
    <property type="entry name" value="DEXHc_RecQ"/>
    <property type="match status" value="1"/>
</dbReference>
<dbReference type="GO" id="GO:0046872">
    <property type="term" value="F:metal ion binding"/>
    <property type="evidence" value="ECO:0007669"/>
    <property type="project" value="UniProtKB-KW"/>
</dbReference>
<feature type="domain" description="Helicase ATP-binding" evidence="18">
    <location>
        <begin position="29"/>
        <end position="201"/>
    </location>
</feature>
<dbReference type="GO" id="GO:0043590">
    <property type="term" value="C:bacterial nucleoid"/>
    <property type="evidence" value="ECO:0007669"/>
    <property type="project" value="TreeGrafter"/>
</dbReference>
<evidence type="ECO:0000256" key="1">
    <source>
        <dbReference type="ARBA" id="ARBA00001946"/>
    </source>
</evidence>
<keyword evidence="21" id="KW-1185">Reference proteome</keyword>
<dbReference type="SMART" id="SM00487">
    <property type="entry name" value="DEXDc"/>
    <property type="match status" value="1"/>
</dbReference>
<keyword evidence="6" id="KW-0227">DNA damage</keyword>
<evidence type="ECO:0000259" key="18">
    <source>
        <dbReference type="PROSITE" id="PS51192"/>
    </source>
</evidence>
<dbReference type="GO" id="GO:0003677">
    <property type="term" value="F:DNA binding"/>
    <property type="evidence" value="ECO:0007669"/>
    <property type="project" value="UniProtKB-KW"/>
</dbReference>
<comment type="cofactor">
    <cofactor evidence="1">
        <name>Mg(2+)</name>
        <dbReference type="ChEBI" id="CHEBI:18420"/>
    </cofactor>
</comment>
<keyword evidence="9" id="KW-0862">Zinc</keyword>
<dbReference type="SUPFAM" id="SSF47819">
    <property type="entry name" value="HRDC-like"/>
    <property type="match status" value="1"/>
</dbReference>
<dbReference type="InterPro" id="IPR011545">
    <property type="entry name" value="DEAD/DEAH_box_helicase_dom"/>
</dbReference>
<dbReference type="NCBIfam" id="TIGR01389">
    <property type="entry name" value="recQ"/>
    <property type="match status" value="1"/>
</dbReference>
<dbReference type="GO" id="GO:0016787">
    <property type="term" value="F:hydrolase activity"/>
    <property type="evidence" value="ECO:0007669"/>
    <property type="project" value="UniProtKB-KW"/>
</dbReference>
<feature type="domain" description="HRDC" evidence="17">
    <location>
        <begin position="534"/>
        <end position="614"/>
    </location>
</feature>
<dbReference type="InterPro" id="IPR036390">
    <property type="entry name" value="WH_DNA-bd_sf"/>
</dbReference>
<dbReference type="GO" id="GO:0006281">
    <property type="term" value="P:DNA repair"/>
    <property type="evidence" value="ECO:0007669"/>
    <property type="project" value="UniProtKB-KW"/>
</dbReference>
<evidence type="ECO:0000256" key="7">
    <source>
        <dbReference type="ARBA" id="ARBA00022801"/>
    </source>
</evidence>
<evidence type="ECO:0000313" key="20">
    <source>
        <dbReference type="EMBL" id="APG60082.1"/>
    </source>
</evidence>
<dbReference type="InterPro" id="IPR006293">
    <property type="entry name" value="DNA_helicase_ATP-dep_RecQ_bac"/>
</dbReference>
<organism evidence="20 21">
    <name type="scientific">Christiangramia salexigens</name>
    <dbReference type="NCBI Taxonomy" id="1913577"/>
    <lineage>
        <taxon>Bacteria</taxon>
        <taxon>Pseudomonadati</taxon>
        <taxon>Bacteroidota</taxon>
        <taxon>Flavobacteriia</taxon>
        <taxon>Flavobacteriales</taxon>
        <taxon>Flavobacteriaceae</taxon>
        <taxon>Christiangramia</taxon>
    </lineage>
</organism>
<evidence type="ECO:0000259" key="17">
    <source>
        <dbReference type="PROSITE" id="PS50967"/>
    </source>
</evidence>
<dbReference type="CDD" id="cd18794">
    <property type="entry name" value="SF2_C_RecQ"/>
    <property type="match status" value="1"/>
</dbReference>
<dbReference type="NCBIfam" id="TIGR00614">
    <property type="entry name" value="recQ_fam"/>
    <property type="match status" value="1"/>
</dbReference>
<dbReference type="InterPro" id="IPR010997">
    <property type="entry name" value="HRDC-like_sf"/>
</dbReference>
<sequence length="731" mass="82801">MGLTEIDLHKELKRYFGFSQFKGLQEEVITSIVHGRDTFVVMPTGGGKSLCYQLPALISDGTAIVVSPLIALMKNQVDAIRSISSEYGVAHVLNSSLNKTEVKRVKDDIRNGITKLLYVAPESLTKEDYVDFLRGQTISFLAVDEAHCISEWGHDFRPEYRNLRHILKRIGDNIPVIGLTATATPKVQEDILKNLGITNANTFKASFNRPNLYYEVRPKTKNIDADIIRFVKQNTGKSGIIYCLSRKKVEELAQTLQVNGIKAVPYHAGLDAKTRSKHQDMFLMEDIDVVVATIAFGMGIDKPDVRFVIHHDIPKSIESYYQETGRAGRDGGEGHCLAFYAYKDIEKLEKFMSGKPVAEQEIGHALLQEVVAYAETSVSRRKFILHYFGEEFDENTGEGANMDDNVQNPKKQHEAKEDLELLLKTVKETNELYKSKEIVKTLIGKSNAIILSHKTDEHPLFGKGKNHDSNYWMALTRQALVAGYLKKDIETYGVVKLTKKGRDYIDSPVSFMMTEDHIYDASTEESTTSNKTPSAVDEQLVKMLKDLRRKVAKSKDLPPFVIFQDPSLEDMALKYPVTIDELSNIHGVGEGKAKKYGKDFVELISRYVEDNDIARPDDMVVKSTGANSSLKLYIIQNVDRKLPLTDIASAKGMTMPEFIKEMEAIVYSGTKLNIDYWLEDILDEDQQEEIHEYFLEAETDKIEEAMEEFDGDYDDEELRLYRIKFISEVAN</sequence>
<dbReference type="PROSITE" id="PS51192">
    <property type="entry name" value="HELICASE_ATP_BIND_1"/>
    <property type="match status" value="1"/>
</dbReference>
<gene>
    <name evidence="20" type="ORF">LPB144_06480</name>
</gene>
<dbReference type="PANTHER" id="PTHR13710:SF105">
    <property type="entry name" value="ATP-DEPENDENT DNA HELICASE Q1"/>
    <property type="match status" value="1"/>
</dbReference>
<evidence type="ECO:0000256" key="10">
    <source>
        <dbReference type="ARBA" id="ARBA00022840"/>
    </source>
</evidence>
<dbReference type="EMBL" id="CP018153">
    <property type="protein sequence ID" value="APG60082.1"/>
    <property type="molecule type" value="Genomic_DNA"/>
</dbReference>
<dbReference type="GO" id="GO:0009378">
    <property type="term" value="F:four-way junction helicase activity"/>
    <property type="evidence" value="ECO:0007669"/>
    <property type="project" value="TreeGrafter"/>
</dbReference>
<evidence type="ECO:0000256" key="8">
    <source>
        <dbReference type="ARBA" id="ARBA00022806"/>
    </source>
</evidence>
<dbReference type="SUPFAM" id="SSF46785">
    <property type="entry name" value="Winged helix' DNA-binding domain"/>
    <property type="match status" value="1"/>
</dbReference>
<comment type="similarity">
    <text evidence="3">Belongs to the helicase family. RecQ subfamily.</text>
</comment>
<feature type="domain" description="Helicase C-terminal" evidence="19">
    <location>
        <begin position="222"/>
        <end position="379"/>
    </location>
</feature>
<dbReference type="InterPro" id="IPR044876">
    <property type="entry name" value="HRDC_dom_sf"/>
</dbReference>
<evidence type="ECO:0000259" key="19">
    <source>
        <dbReference type="PROSITE" id="PS51194"/>
    </source>
</evidence>
<dbReference type="InterPro" id="IPR014001">
    <property type="entry name" value="Helicase_ATP-bd"/>
</dbReference>
<dbReference type="AlphaFoldDB" id="A0A1L3J4P1"/>
<evidence type="ECO:0000256" key="2">
    <source>
        <dbReference type="ARBA" id="ARBA00001947"/>
    </source>
</evidence>
<evidence type="ECO:0000256" key="6">
    <source>
        <dbReference type="ARBA" id="ARBA00022763"/>
    </source>
</evidence>
<comment type="catalytic activity">
    <reaction evidence="15">
        <text>Couples ATP hydrolysis with the unwinding of duplex DNA by translocating in the 3'-5' direction.</text>
        <dbReference type="EC" id="5.6.2.4"/>
    </reaction>
</comment>
<dbReference type="PANTHER" id="PTHR13710">
    <property type="entry name" value="DNA HELICASE RECQ FAMILY MEMBER"/>
    <property type="match status" value="1"/>
</dbReference>
<dbReference type="Pfam" id="PF21220">
    <property type="entry name" value="RecQ-1-like_HTH"/>
    <property type="match status" value="1"/>
</dbReference>
<dbReference type="InterPro" id="IPR032284">
    <property type="entry name" value="RecQ_Zn-bd"/>
</dbReference>
<evidence type="ECO:0000256" key="16">
    <source>
        <dbReference type="NCBIfam" id="TIGR01389"/>
    </source>
</evidence>
<dbReference type="Gene3D" id="1.10.150.80">
    <property type="entry name" value="HRDC domain"/>
    <property type="match status" value="1"/>
</dbReference>
<evidence type="ECO:0000313" key="21">
    <source>
        <dbReference type="Proteomes" id="UP000182510"/>
    </source>
</evidence>
<dbReference type="Pfam" id="PF00270">
    <property type="entry name" value="DEAD"/>
    <property type="match status" value="1"/>
</dbReference>
<dbReference type="InterPro" id="IPR001650">
    <property type="entry name" value="Helicase_C-like"/>
</dbReference>
<keyword evidence="7" id="KW-0378">Hydrolase</keyword>
<dbReference type="Gene3D" id="3.40.50.300">
    <property type="entry name" value="P-loop containing nucleotide triphosphate hydrolases"/>
    <property type="match status" value="2"/>
</dbReference>
<evidence type="ECO:0000256" key="15">
    <source>
        <dbReference type="ARBA" id="ARBA00034617"/>
    </source>
</evidence>
<protein>
    <recommendedName>
        <fullName evidence="16">DNA helicase RecQ</fullName>
        <ecNumber evidence="16">5.6.2.4</ecNumber>
    </recommendedName>
</protein>
<dbReference type="KEGG" id="grl:LPB144_06480"/>
<dbReference type="GO" id="GO:0006310">
    <property type="term" value="P:DNA recombination"/>
    <property type="evidence" value="ECO:0007669"/>
    <property type="project" value="UniProtKB-UniRule"/>
</dbReference>
<dbReference type="GO" id="GO:0005524">
    <property type="term" value="F:ATP binding"/>
    <property type="evidence" value="ECO:0007669"/>
    <property type="project" value="UniProtKB-KW"/>
</dbReference>
<evidence type="ECO:0000256" key="5">
    <source>
        <dbReference type="ARBA" id="ARBA00022741"/>
    </source>
</evidence>
<dbReference type="GO" id="GO:0009432">
    <property type="term" value="P:SOS response"/>
    <property type="evidence" value="ECO:0007669"/>
    <property type="project" value="UniProtKB-UniRule"/>
</dbReference>
<keyword evidence="8 20" id="KW-0347">Helicase</keyword>
<dbReference type="InterPro" id="IPR004589">
    <property type="entry name" value="DNA_helicase_ATP-dep_RecQ"/>
</dbReference>
<dbReference type="SUPFAM" id="SSF52540">
    <property type="entry name" value="P-loop containing nucleoside triphosphate hydrolases"/>
    <property type="match status" value="1"/>
</dbReference>
<evidence type="ECO:0000256" key="9">
    <source>
        <dbReference type="ARBA" id="ARBA00022833"/>
    </source>
</evidence>
<dbReference type="GO" id="GO:0030894">
    <property type="term" value="C:replisome"/>
    <property type="evidence" value="ECO:0007669"/>
    <property type="project" value="TreeGrafter"/>
</dbReference>
<dbReference type="FunFam" id="3.40.50.300:FF:001051">
    <property type="entry name" value="ATP-dependent DNA helicase RecQ"/>
    <property type="match status" value="1"/>
</dbReference>
<dbReference type="RefSeq" id="WP_072552730.1">
    <property type="nucleotide sequence ID" value="NZ_CP018153.1"/>
</dbReference>
<dbReference type="InterPro" id="IPR002121">
    <property type="entry name" value="HRDC_dom"/>
</dbReference>
<dbReference type="SMART" id="SM00956">
    <property type="entry name" value="RQC"/>
    <property type="match status" value="1"/>
</dbReference>
<keyword evidence="14" id="KW-0413">Isomerase</keyword>
<evidence type="ECO:0000256" key="11">
    <source>
        <dbReference type="ARBA" id="ARBA00023125"/>
    </source>
</evidence>
<keyword evidence="10" id="KW-0067">ATP-binding</keyword>
<accession>A0A1L3J4P1</accession>
<keyword evidence="12" id="KW-0233">DNA recombination</keyword>
<dbReference type="SMART" id="SM00341">
    <property type="entry name" value="HRDC"/>
    <property type="match status" value="1"/>
</dbReference>
<dbReference type="Pfam" id="PF00271">
    <property type="entry name" value="Helicase_C"/>
    <property type="match status" value="1"/>
</dbReference>
<dbReference type="GO" id="GO:0005737">
    <property type="term" value="C:cytoplasm"/>
    <property type="evidence" value="ECO:0007669"/>
    <property type="project" value="TreeGrafter"/>
</dbReference>
<dbReference type="STRING" id="1913577.LPB144_06480"/>
<evidence type="ECO:0000256" key="13">
    <source>
        <dbReference type="ARBA" id="ARBA00023204"/>
    </source>
</evidence>
<keyword evidence="5" id="KW-0547">Nucleotide-binding</keyword>
<dbReference type="GO" id="GO:0006260">
    <property type="term" value="P:DNA replication"/>
    <property type="evidence" value="ECO:0007669"/>
    <property type="project" value="InterPro"/>
</dbReference>
<keyword evidence="13" id="KW-0234">DNA repair</keyword>
<dbReference type="InterPro" id="IPR018982">
    <property type="entry name" value="RQC_domain"/>
</dbReference>
<dbReference type="InterPro" id="IPR027417">
    <property type="entry name" value="P-loop_NTPase"/>
</dbReference>
<dbReference type="Gene3D" id="1.10.10.1390">
    <property type="entry name" value="ATP-dependent DNA helicase RecQ"/>
    <property type="match status" value="1"/>
</dbReference>
<dbReference type="PROSITE" id="PS50967">
    <property type="entry name" value="HRDC"/>
    <property type="match status" value="1"/>
</dbReference>
<dbReference type="SMART" id="SM00490">
    <property type="entry name" value="HELICc"/>
    <property type="match status" value="1"/>
</dbReference>
<name>A0A1L3J4P1_9FLAO</name>
<evidence type="ECO:0000256" key="12">
    <source>
        <dbReference type="ARBA" id="ARBA00023172"/>
    </source>
</evidence>
<dbReference type="Gene3D" id="1.10.10.10">
    <property type="entry name" value="Winged helix-like DNA-binding domain superfamily/Winged helix DNA-binding domain"/>
    <property type="match status" value="1"/>
</dbReference>
<reference evidence="20 21" key="1">
    <citation type="submission" date="2016-11" db="EMBL/GenBank/DDBJ databases">
        <title>Gramella sp. LPB0144 isolated from marine environment.</title>
        <authorList>
            <person name="Kim E."/>
            <person name="Yi H."/>
        </authorList>
    </citation>
    <scope>NUCLEOTIDE SEQUENCE [LARGE SCALE GENOMIC DNA]</scope>
    <source>
        <strain evidence="20 21">LPB0144</strain>
    </source>
</reference>
<dbReference type="FunFam" id="3.40.50.300:FF:000156">
    <property type="entry name" value="ATP-dependent DNA helicase recQ"/>
    <property type="match status" value="1"/>
</dbReference>
<evidence type="ECO:0000256" key="4">
    <source>
        <dbReference type="ARBA" id="ARBA00022723"/>
    </source>
</evidence>
<dbReference type="InterPro" id="IPR036388">
    <property type="entry name" value="WH-like_DNA-bd_sf"/>
</dbReference>